<gene>
    <name evidence="2" type="ORF">BW727_101228</name>
</gene>
<dbReference type="AlphaFoldDB" id="A0A1S6IPW8"/>
<dbReference type="KEGG" id="jda:BW727_101228"/>
<proteinExistence type="predicted"/>
<dbReference type="Pfam" id="PF13789">
    <property type="entry name" value="DUF4181"/>
    <property type="match status" value="1"/>
</dbReference>
<evidence type="ECO:0008006" key="4">
    <source>
        <dbReference type="Google" id="ProtNLM"/>
    </source>
</evidence>
<reference evidence="2 3" key="1">
    <citation type="journal article" date="2014" name="Int. J. Syst. Evol. Microbiol.">
        <title>Jeotgalibaca dankookensis gen. nov., sp. nov., a member of the family Carnobacteriaceae, isolated from seujeot (Korean traditional food).</title>
        <authorList>
            <person name="Lee D.G."/>
            <person name="Trujillo M.E."/>
            <person name="Kang H."/>
            <person name="Ahn T.Y."/>
        </authorList>
    </citation>
    <scope>NUCLEOTIDE SEQUENCE [LARGE SCALE GENOMIC DNA]</scope>
    <source>
        <strain evidence="2 3">EX-07</strain>
    </source>
</reference>
<keyword evidence="1" id="KW-0812">Transmembrane</keyword>
<accession>A0A1S6IPW8</accession>
<organism evidence="2 3">
    <name type="scientific">Jeotgalibaca dankookensis</name>
    <dbReference type="NCBI Taxonomy" id="708126"/>
    <lineage>
        <taxon>Bacteria</taxon>
        <taxon>Bacillati</taxon>
        <taxon>Bacillota</taxon>
        <taxon>Bacilli</taxon>
        <taxon>Lactobacillales</taxon>
        <taxon>Carnobacteriaceae</taxon>
        <taxon>Jeotgalibaca</taxon>
    </lineage>
</organism>
<name>A0A1S6IPW8_9LACT</name>
<evidence type="ECO:0000313" key="2">
    <source>
        <dbReference type="EMBL" id="AQS53595.1"/>
    </source>
</evidence>
<keyword evidence="1" id="KW-1133">Transmembrane helix</keyword>
<dbReference type="InterPro" id="IPR025441">
    <property type="entry name" value="DUF4181"/>
</dbReference>
<dbReference type="Proteomes" id="UP000188993">
    <property type="component" value="Chromosome"/>
</dbReference>
<protein>
    <recommendedName>
        <fullName evidence="4">DUF4181 domain-containing protein</fullName>
    </recommendedName>
</protein>
<dbReference type="STRING" id="708126.BW727_101228"/>
<dbReference type="EMBL" id="CP019728">
    <property type="protein sequence ID" value="AQS53595.1"/>
    <property type="molecule type" value="Genomic_DNA"/>
</dbReference>
<keyword evidence="3" id="KW-1185">Reference proteome</keyword>
<sequence>MENVFQTRHLLILIVGMLLLSFIFNSIMSKFLKVEKRKILSYDYVNKTHMKIDWVLRIVLVIILIIYLFYTFNDPYKDDFFWRTLPLKVSLLSIAIPELTRAFMEWKYAENRKAYVLTISQLIFDLILIGIILIIFYFFVFK</sequence>
<dbReference type="OrthoDB" id="2428213at2"/>
<feature type="transmembrane region" description="Helical" evidence="1">
    <location>
        <begin position="115"/>
        <end position="140"/>
    </location>
</feature>
<dbReference type="RefSeq" id="WP_062470603.1">
    <property type="nucleotide sequence ID" value="NZ_BBYN01000021.1"/>
</dbReference>
<evidence type="ECO:0000256" key="1">
    <source>
        <dbReference type="SAM" id="Phobius"/>
    </source>
</evidence>
<evidence type="ECO:0000313" key="3">
    <source>
        <dbReference type="Proteomes" id="UP000188993"/>
    </source>
</evidence>
<feature type="transmembrane region" description="Helical" evidence="1">
    <location>
        <begin position="12"/>
        <end position="33"/>
    </location>
</feature>
<keyword evidence="1" id="KW-0472">Membrane</keyword>
<feature type="transmembrane region" description="Helical" evidence="1">
    <location>
        <begin position="54"/>
        <end position="73"/>
    </location>
</feature>